<evidence type="ECO:0000313" key="3">
    <source>
        <dbReference type="EnsemblMetazoa" id="XP_038071269.1"/>
    </source>
</evidence>
<feature type="domain" description="Integrase p58-like C-terminal" evidence="2">
    <location>
        <begin position="100"/>
        <end position="126"/>
    </location>
</feature>
<reference evidence="3" key="1">
    <citation type="submission" date="2022-11" db="UniProtKB">
        <authorList>
            <consortium name="EnsemblMetazoa"/>
        </authorList>
    </citation>
    <scope>IDENTIFICATION</scope>
</reference>
<dbReference type="Pfam" id="PF22938">
    <property type="entry name" value="Integrase_p58_C"/>
    <property type="match status" value="1"/>
</dbReference>
<dbReference type="EnsemblMetazoa" id="XM_038215341.1">
    <property type="protein sequence ID" value="XP_038071269.1"/>
    <property type="gene ID" value="LOC119740133"/>
</dbReference>
<dbReference type="OrthoDB" id="8946894at2759"/>
<dbReference type="GeneID" id="119740133"/>
<keyword evidence="4" id="KW-1185">Reference proteome</keyword>
<feature type="region of interest" description="Disordered" evidence="1">
    <location>
        <begin position="153"/>
        <end position="181"/>
    </location>
</feature>
<dbReference type="InterPro" id="IPR054465">
    <property type="entry name" value="Integrase_p58-like_C"/>
</dbReference>
<dbReference type="Proteomes" id="UP000887568">
    <property type="component" value="Unplaced"/>
</dbReference>
<feature type="compositionally biased region" description="Basic and acidic residues" evidence="1">
    <location>
        <begin position="162"/>
        <end position="181"/>
    </location>
</feature>
<proteinExistence type="predicted"/>
<sequence length="181" mass="20724">MLSVFVKEKQDDWDKHRSARHESTKTTPNMLMLGREIGLPLDLVVEAPKENHLRASQPHQKRCYDLKLHGSGYGLGSLVWLYTPQRKPGRAPKLQCWWDGPFIVLSKIDDVTYRIQKSPRSKPKMVQYSSFKPYLGEVQADWWTKAVHVAETEPQSLDGEELSTRGDVEPAGPRQDRSGEL</sequence>
<evidence type="ECO:0000259" key="2">
    <source>
        <dbReference type="Pfam" id="PF22938"/>
    </source>
</evidence>
<evidence type="ECO:0000256" key="1">
    <source>
        <dbReference type="SAM" id="MobiDB-lite"/>
    </source>
</evidence>
<dbReference type="RefSeq" id="XP_038071269.1">
    <property type="nucleotide sequence ID" value="XM_038215341.1"/>
</dbReference>
<evidence type="ECO:0000313" key="4">
    <source>
        <dbReference type="Proteomes" id="UP000887568"/>
    </source>
</evidence>
<name>A0A914B5Q3_PATMI</name>
<protein>
    <recommendedName>
        <fullName evidence="2">Integrase p58-like C-terminal domain-containing protein</fullName>
    </recommendedName>
</protein>
<accession>A0A914B5Q3</accession>
<organism evidence="3 4">
    <name type="scientific">Patiria miniata</name>
    <name type="common">Bat star</name>
    <name type="synonym">Asterina miniata</name>
    <dbReference type="NCBI Taxonomy" id="46514"/>
    <lineage>
        <taxon>Eukaryota</taxon>
        <taxon>Metazoa</taxon>
        <taxon>Echinodermata</taxon>
        <taxon>Eleutherozoa</taxon>
        <taxon>Asterozoa</taxon>
        <taxon>Asteroidea</taxon>
        <taxon>Valvatacea</taxon>
        <taxon>Valvatida</taxon>
        <taxon>Asterinidae</taxon>
        <taxon>Patiria</taxon>
    </lineage>
</organism>
<dbReference type="AlphaFoldDB" id="A0A914B5Q3"/>